<accession>A0ABP7D6L3</accession>
<dbReference type="InterPro" id="IPR050446">
    <property type="entry name" value="FAD-oxidoreductase/Apoptosis"/>
</dbReference>
<keyword evidence="2" id="KW-0285">Flavoprotein</keyword>
<evidence type="ECO:0000256" key="2">
    <source>
        <dbReference type="ARBA" id="ARBA00022630"/>
    </source>
</evidence>
<organism evidence="7 8">
    <name type="scientific">Terrabacter ginsenosidimutans</name>
    <dbReference type="NCBI Taxonomy" id="490575"/>
    <lineage>
        <taxon>Bacteria</taxon>
        <taxon>Bacillati</taxon>
        <taxon>Actinomycetota</taxon>
        <taxon>Actinomycetes</taxon>
        <taxon>Micrococcales</taxon>
        <taxon>Intrasporangiaceae</taxon>
        <taxon>Terrabacter</taxon>
    </lineage>
</organism>
<gene>
    <name evidence="7" type="ORF">GCM10022399_15730</name>
</gene>
<dbReference type="InterPro" id="IPR023753">
    <property type="entry name" value="FAD/NAD-binding_dom"/>
</dbReference>
<evidence type="ECO:0000259" key="5">
    <source>
        <dbReference type="Pfam" id="PF07992"/>
    </source>
</evidence>
<dbReference type="PRINTS" id="PR00368">
    <property type="entry name" value="FADPNR"/>
</dbReference>
<dbReference type="RefSeq" id="WP_344944004.1">
    <property type="nucleotide sequence ID" value="NZ_BAABDC010000002.1"/>
</dbReference>
<dbReference type="PANTHER" id="PTHR43557">
    <property type="entry name" value="APOPTOSIS-INDUCING FACTOR 1"/>
    <property type="match status" value="1"/>
</dbReference>
<dbReference type="PRINTS" id="PR00411">
    <property type="entry name" value="PNDRDTASEI"/>
</dbReference>
<dbReference type="Gene3D" id="3.30.390.30">
    <property type="match status" value="1"/>
</dbReference>
<reference evidence="8" key="1">
    <citation type="journal article" date="2019" name="Int. J. Syst. Evol. Microbiol.">
        <title>The Global Catalogue of Microorganisms (GCM) 10K type strain sequencing project: providing services to taxonomists for standard genome sequencing and annotation.</title>
        <authorList>
            <consortium name="The Broad Institute Genomics Platform"/>
            <consortium name="The Broad Institute Genome Sequencing Center for Infectious Disease"/>
            <person name="Wu L."/>
            <person name="Ma J."/>
        </authorList>
    </citation>
    <scope>NUCLEOTIDE SEQUENCE [LARGE SCALE GENOMIC DNA]</scope>
    <source>
        <strain evidence="8">JCM 17125</strain>
    </source>
</reference>
<evidence type="ECO:0000256" key="3">
    <source>
        <dbReference type="ARBA" id="ARBA00022827"/>
    </source>
</evidence>
<evidence type="ECO:0000313" key="7">
    <source>
        <dbReference type="EMBL" id="GAA3700139.1"/>
    </source>
</evidence>
<dbReference type="Gene3D" id="3.50.50.60">
    <property type="entry name" value="FAD/NAD(P)-binding domain"/>
    <property type="match status" value="2"/>
</dbReference>
<evidence type="ECO:0000256" key="1">
    <source>
        <dbReference type="ARBA" id="ARBA00001974"/>
    </source>
</evidence>
<comment type="caution">
    <text evidence="7">The sequence shown here is derived from an EMBL/GenBank/DDBJ whole genome shotgun (WGS) entry which is preliminary data.</text>
</comment>
<dbReference type="Proteomes" id="UP001501468">
    <property type="component" value="Unassembled WGS sequence"/>
</dbReference>
<dbReference type="Pfam" id="PF07992">
    <property type="entry name" value="Pyr_redox_2"/>
    <property type="match status" value="1"/>
</dbReference>
<dbReference type="SUPFAM" id="SSF51905">
    <property type="entry name" value="FAD/NAD(P)-binding domain"/>
    <property type="match status" value="1"/>
</dbReference>
<sequence length="424" mass="43825">MPRDESARTLVVGAGQAGISLVTALRELGDTRPVVLVGDEPEPPYERPPLSKSYLRGEHDRDSLVFHDTAWFADRGVELVTGDAVVAIARRASAGSATLASGRTVAFDRLALTTGAVNRALPVEGGDLAGVHTVRTLADADLLAPRLRAARAVVVVGGGFIGLEIAAGARALGAAVTVVEATGRLLGRSASPLLSDAVHDAHERRGTRILLATNPVRVLGDDGNVTGVELGDGTTVPADVVVVGIGAVPRTELAEQLGLLVEPGGIVVDGQARTSDGLTVAAGDCTIGPNPFARGLPGPVRLESVPHATDQARAAAATLAGHPTAYDRVPWFWSDQADLRLQMAGLPQGADQTVVRGDVAAERFSLLSYRDGLLIAVESVGAPADYLAVKRALEKGMTIPADAAADSSVPLKRLITRARDTDPS</sequence>
<evidence type="ECO:0000256" key="4">
    <source>
        <dbReference type="ARBA" id="ARBA00023002"/>
    </source>
</evidence>
<dbReference type="EMBL" id="BAABDC010000002">
    <property type="protein sequence ID" value="GAA3700139.1"/>
    <property type="molecule type" value="Genomic_DNA"/>
</dbReference>
<keyword evidence="4" id="KW-0560">Oxidoreductase</keyword>
<keyword evidence="8" id="KW-1185">Reference proteome</keyword>
<dbReference type="InterPro" id="IPR016156">
    <property type="entry name" value="FAD/NAD-linked_Rdtase_dimer_sf"/>
</dbReference>
<dbReference type="Pfam" id="PF14759">
    <property type="entry name" value="Reductase_C"/>
    <property type="match status" value="1"/>
</dbReference>
<keyword evidence="3" id="KW-0274">FAD</keyword>
<proteinExistence type="predicted"/>
<feature type="domain" description="FAD/NAD(P)-binding" evidence="5">
    <location>
        <begin position="9"/>
        <end position="312"/>
    </location>
</feature>
<protein>
    <submittedName>
        <fullName evidence="7">FAD-dependent oxidoreductase</fullName>
    </submittedName>
</protein>
<dbReference type="InterPro" id="IPR036188">
    <property type="entry name" value="FAD/NAD-bd_sf"/>
</dbReference>
<comment type="cofactor">
    <cofactor evidence="1">
        <name>FAD</name>
        <dbReference type="ChEBI" id="CHEBI:57692"/>
    </cofactor>
</comment>
<dbReference type="PANTHER" id="PTHR43557:SF2">
    <property type="entry name" value="RIESKE DOMAIN-CONTAINING PROTEIN-RELATED"/>
    <property type="match status" value="1"/>
</dbReference>
<evidence type="ECO:0000313" key="8">
    <source>
        <dbReference type="Proteomes" id="UP001501468"/>
    </source>
</evidence>
<name>A0ABP7D6L3_9MICO</name>
<dbReference type="SUPFAM" id="SSF55424">
    <property type="entry name" value="FAD/NAD-linked reductases, dimerisation (C-terminal) domain"/>
    <property type="match status" value="1"/>
</dbReference>
<evidence type="ECO:0000259" key="6">
    <source>
        <dbReference type="Pfam" id="PF14759"/>
    </source>
</evidence>
<feature type="domain" description="Reductase C-terminal" evidence="6">
    <location>
        <begin position="331"/>
        <end position="414"/>
    </location>
</feature>
<dbReference type="InterPro" id="IPR028202">
    <property type="entry name" value="Reductase_C"/>
</dbReference>